<feature type="domain" description="Glycosyl transferase family 28 C-terminal" evidence="2">
    <location>
        <begin position="281"/>
        <end position="355"/>
    </location>
</feature>
<comment type="similarity">
    <text evidence="1">Belongs to the glycosyltransferase 28 family.</text>
</comment>
<dbReference type="SUPFAM" id="SSF53756">
    <property type="entry name" value="UDP-Glycosyltransferase/glycogen phosphorylase"/>
    <property type="match status" value="1"/>
</dbReference>
<dbReference type="GO" id="GO:0016758">
    <property type="term" value="F:hexosyltransferase activity"/>
    <property type="evidence" value="ECO:0007669"/>
    <property type="project" value="InterPro"/>
</dbReference>
<gene>
    <name evidence="3" type="ORF">AC482_03095</name>
</gene>
<dbReference type="Gene3D" id="3.40.50.2000">
    <property type="entry name" value="Glycogen Phosphorylase B"/>
    <property type="match status" value="2"/>
</dbReference>
<dbReference type="Pfam" id="PF13528">
    <property type="entry name" value="Glyco_trans_1_3"/>
    <property type="match status" value="1"/>
</dbReference>
<evidence type="ECO:0000313" key="4">
    <source>
        <dbReference type="Proteomes" id="UP000037210"/>
    </source>
</evidence>
<evidence type="ECO:0000259" key="2">
    <source>
        <dbReference type="Pfam" id="PF04101"/>
    </source>
</evidence>
<dbReference type="AlphaFoldDB" id="A0A0M0BQM7"/>
<dbReference type="Proteomes" id="UP000037210">
    <property type="component" value="Unassembled WGS sequence"/>
</dbReference>
<dbReference type="EMBL" id="LFWZ01000022">
    <property type="protein sequence ID" value="KON30754.1"/>
    <property type="molecule type" value="Genomic_DNA"/>
</dbReference>
<dbReference type="PANTHER" id="PTHR21015:SF22">
    <property type="entry name" value="GLYCOSYLTRANSFERASE"/>
    <property type="match status" value="1"/>
</dbReference>
<dbReference type="PANTHER" id="PTHR21015">
    <property type="entry name" value="UDP-N-ACETYLGLUCOSAMINE--N-ACETYLMURAMYL-(PENTAPEPTIDE) PYROPHOSPHORYL-UNDECAPRENOL N-ACETYLGLUCOSAMINE TRANSFERASE 1"/>
    <property type="match status" value="1"/>
</dbReference>
<dbReference type="CDD" id="cd03785">
    <property type="entry name" value="GT28_MurG"/>
    <property type="match status" value="1"/>
</dbReference>
<comment type="caution">
    <text evidence="3">The sequence shown here is derived from an EMBL/GenBank/DDBJ whole genome shotgun (WGS) entry which is preliminary data.</text>
</comment>
<sequence length="401" mass="44025">MERFDGARIYFGPCGIGLGHVNRCQALAEELMRRGAEVLFSTYLEGLDYVRKLGLPVVASPPLSMATDRDGGIDLRRSYVTGGLPAIPRFLRQVNVEMGFMRGFRPDVVVSDTRLSSVFAADLLGIPSAVILNQFGPIVPRSRHNFRLSKIADGVMMTLIGRGWATGDLILIPDFAEPYTISLESLRIPRPYRRRVRLVGSILPKKPWEVSDGGRVREEAGVGEGQRLIYAAISGPREERLPLISQLRPIFESFPDGYRVVMSMGMPDGGSEPVSRGALTVIPWVRDRFEYLKACDLVVSRAGHETVMQSICYGKPMVLVPPPGHTEQYGNARRARELGVAEAVHQWELSREGLLGLVEGVLGDGGYAERLREINASDRLGDGVENMAKAVGELLDGRPGG</sequence>
<organism evidence="3 4">
    <name type="scientific">miscellaneous Crenarchaeota group-15 archaeon DG-45</name>
    <dbReference type="NCBI Taxonomy" id="1685127"/>
    <lineage>
        <taxon>Archaea</taxon>
        <taxon>Candidatus Bathyarchaeota</taxon>
        <taxon>MCG-15</taxon>
    </lineage>
</organism>
<reference evidence="3 4" key="1">
    <citation type="submission" date="2015-06" db="EMBL/GenBank/DDBJ databases">
        <title>New insights into the roles of widespread benthic archaea in carbon and nitrogen cycling.</title>
        <authorList>
            <person name="Lazar C.S."/>
            <person name="Baker B.J."/>
            <person name="Seitz K.W."/>
            <person name="Hyde A.S."/>
            <person name="Dick G.J."/>
            <person name="Hinrichs K.-U."/>
            <person name="Teske A.P."/>
        </authorList>
    </citation>
    <scope>NUCLEOTIDE SEQUENCE [LARGE SCALE GENOMIC DNA]</scope>
    <source>
        <strain evidence="3">DG-45</strain>
    </source>
</reference>
<proteinExistence type="inferred from homology"/>
<accession>A0A0M0BQM7</accession>
<dbReference type="Pfam" id="PF04101">
    <property type="entry name" value="Glyco_tran_28_C"/>
    <property type="match status" value="1"/>
</dbReference>
<name>A0A0M0BQM7_9ARCH</name>
<evidence type="ECO:0000256" key="1">
    <source>
        <dbReference type="ARBA" id="ARBA00006962"/>
    </source>
</evidence>
<dbReference type="InterPro" id="IPR007235">
    <property type="entry name" value="Glyco_trans_28_C"/>
</dbReference>
<evidence type="ECO:0000313" key="3">
    <source>
        <dbReference type="EMBL" id="KON30754.1"/>
    </source>
</evidence>
<protein>
    <recommendedName>
        <fullName evidence="2">Glycosyl transferase family 28 C-terminal domain-containing protein</fullName>
    </recommendedName>
</protein>